<organism evidence="2 4">
    <name type="scientific">Brassica campestris</name>
    <name type="common">Field mustard</name>
    <dbReference type="NCBI Taxonomy" id="3711"/>
    <lineage>
        <taxon>Eukaryota</taxon>
        <taxon>Viridiplantae</taxon>
        <taxon>Streptophyta</taxon>
        <taxon>Embryophyta</taxon>
        <taxon>Tracheophyta</taxon>
        <taxon>Spermatophyta</taxon>
        <taxon>Magnoliopsida</taxon>
        <taxon>eudicotyledons</taxon>
        <taxon>Gunneridae</taxon>
        <taxon>Pentapetalae</taxon>
        <taxon>rosids</taxon>
        <taxon>malvids</taxon>
        <taxon>Brassicales</taxon>
        <taxon>Brassicaceae</taxon>
        <taxon>Brassiceae</taxon>
        <taxon>Brassica</taxon>
    </lineage>
</organism>
<reference evidence="2 4" key="1">
    <citation type="submission" date="2021-07" db="EMBL/GenBank/DDBJ databases">
        <authorList>
            <consortium name="Genoscope - CEA"/>
            <person name="William W."/>
        </authorList>
    </citation>
    <scope>NUCLEOTIDE SEQUENCE [LARGE SCALE GENOMIC DNA]</scope>
</reference>
<accession>A0A8D9DBL7</accession>
<dbReference type="Gramene" id="A06p32110.2_BraZ1">
    <property type="protein sequence ID" value="A06p32110.2_BraZ1.CDS"/>
    <property type="gene ID" value="A06g32110.2_BraZ1"/>
</dbReference>
<dbReference type="EMBL" id="LS974622">
    <property type="protein sequence ID" value="CAG7870971.1"/>
    <property type="molecule type" value="Genomic_DNA"/>
</dbReference>
<protein>
    <submittedName>
        <fullName evidence="2">Uncharacterized protein</fullName>
    </submittedName>
</protein>
<dbReference type="Gramene" id="A06p32120.2_BraZ1">
    <property type="protein sequence ID" value="A06p32120.2_BraZ1.CDS"/>
    <property type="gene ID" value="A06g32120.2_BraZ1"/>
</dbReference>
<dbReference type="Proteomes" id="UP000694005">
    <property type="component" value="Chromosome A06"/>
</dbReference>
<gene>
    <name evidence="1" type="ORF">BRAPAZ1V2_A06P32110.2</name>
    <name evidence="2" type="ORF">BRAPAZ1V2_A06P32120.2</name>
    <name evidence="3" type="ORF">BRAPAZ1V2_A06P32140.2</name>
</gene>
<evidence type="ECO:0000313" key="1">
    <source>
        <dbReference type="EMBL" id="CAG7870971.1"/>
    </source>
</evidence>
<evidence type="ECO:0000313" key="3">
    <source>
        <dbReference type="EMBL" id="CAG7870974.1"/>
    </source>
</evidence>
<dbReference type="Gramene" id="A06p32140.2_BraZ1">
    <property type="protein sequence ID" value="A06p32140.2_BraZ1.CDS"/>
    <property type="gene ID" value="A06g32140.2_BraZ1"/>
</dbReference>
<evidence type="ECO:0000313" key="4">
    <source>
        <dbReference type="Proteomes" id="UP000694005"/>
    </source>
</evidence>
<dbReference type="EMBL" id="LS974622">
    <property type="protein sequence ID" value="CAG7870974.1"/>
    <property type="molecule type" value="Genomic_DNA"/>
</dbReference>
<sequence length="87" mass="10631">MDAFTLGVIKDQRLFPLLFRHDLETIQTSKEIPRMHFFLPKITRYKERRKLPYMDRFCTNLVQRLVFHLLFLSKWIPLDFLFVCLSP</sequence>
<name>A0A8D9DBL7_BRACM</name>
<proteinExistence type="predicted"/>
<evidence type="ECO:0000313" key="2">
    <source>
        <dbReference type="EMBL" id="CAG7870972.1"/>
    </source>
</evidence>
<dbReference type="AlphaFoldDB" id="A0A8D9DBL7"/>
<dbReference type="EMBL" id="LS974622">
    <property type="protein sequence ID" value="CAG7870972.1"/>
    <property type="molecule type" value="Genomic_DNA"/>
</dbReference>